<feature type="region of interest" description="Disordered" evidence="1">
    <location>
        <begin position="308"/>
        <end position="337"/>
    </location>
</feature>
<feature type="compositionally biased region" description="Basic and acidic residues" evidence="1">
    <location>
        <begin position="261"/>
        <end position="271"/>
    </location>
</feature>
<feature type="compositionally biased region" description="Pro residues" evidence="1">
    <location>
        <begin position="100"/>
        <end position="133"/>
    </location>
</feature>
<evidence type="ECO:0000313" key="4">
    <source>
        <dbReference type="Proteomes" id="UP001283341"/>
    </source>
</evidence>
<feature type="region of interest" description="Disordered" evidence="1">
    <location>
        <begin position="99"/>
        <end position="133"/>
    </location>
</feature>
<feature type="region of interest" description="Disordered" evidence="1">
    <location>
        <begin position="219"/>
        <end position="286"/>
    </location>
</feature>
<dbReference type="AlphaFoldDB" id="A0AAE0M157"/>
<accession>A0AAE0M157</accession>
<dbReference type="PRINTS" id="PR01217">
    <property type="entry name" value="PRICHEXTENSN"/>
</dbReference>
<organism evidence="3 4">
    <name type="scientific">Apodospora peruviana</name>
    <dbReference type="NCBI Taxonomy" id="516989"/>
    <lineage>
        <taxon>Eukaryota</taxon>
        <taxon>Fungi</taxon>
        <taxon>Dikarya</taxon>
        <taxon>Ascomycota</taxon>
        <taxon>Pezizomycotina</taxon>
        <taxon>Sordariomycetes</taxon>
        <taxon>Sordariomycetidae</taxon>
        <taxon>Sordariales</taxon>
        <taxon>Lasiosphaeriaceae</taxon>
        <taxon>Apodospora</taxon>
    </lineage>
</organism>
<reference evidence="3" key="2">
    <citation type="submission" date="2023-06" db="EMBL/GenBank/DDBJ databases">
        <authorList>
            <consortium name="Lawrence Berkeley National Laboratory"/>
            <person name="Haridas S."/>
            <person name="Hensen N."/>
            <person name="Bonometti L."/>
            <person name="Westerberg I."/>
            <person name="Brannstrom I.O."/>
            <person name="Guillou S."/>
            <person name="Cros-Aarteil S."/>
            <person name="Calhoun S."/>
            <person name="Kuo A."/>
            <person name="Mondo S."/>
            <person name="Pangilinan J."/>
            <person name="Riley R."/>
            <person name="Labutti K."/>
            <person name="Andreopoulos B."/>
            <person name="Lipzen A."/>
            <person name="Chen C."/>
            <person name="Yanf M."/>
            <person name="Daum C."/>
            <person name="Ng V."/>
            <person name="Clum A."/>
            <person name="Steindorff A."/>
            <person name="Ohm R."/>
            <person name="Martin F."/>
            <person name="Silar P."/>
            <person name="Natvig D."/>
            <person name="Lalanne C."/>
            <person name="Gautier V."/>
            <person name="Ament-Velasquez S.L."/>
            <person name="Kruys A."/>
            <person name="Hutchinson M.I."/>
            <person name="Powell A.J."/>
            <person name="Barry K."/>
            <person name="Miller A.N."/>
            <person name="Grigoriev I.V."/>
            <person name="Debuchy R."/>
            <person name="Gladieux P."/>
            <person name="Thoren M.H."/>
            <person name="Johannesson H."/>
        </authorList>
    </citation>
    <scope>NUCLEOTIDE SEQUENCE</scope>
    <source>
        <strain evidence="3">CBS 118394</strain>
    </source>
</reference>
<evidence type="ECO:0000256" key="1">
    <source>
        <dbReference type="SAM" id="MobiDB-lite"/>
    </source>
</evidence>
<feature type="compositionally biased region" description="Pro residues" evidence="1">
    <location>
        <begin position="219"/>
        <end position="238"/>
    </location>
</feature>
<dbReference type="Proteomes" id="UP001283341">
    <property type="component" value="Unassembled WGS sequence"/>
</dbReference>
<evidence type="ECO:0000313" key="3">
    <source>
        <dbReference type="EMBL" id="KAK3315421.1"/>
    </source>
</evidence>
<feature type="chain" id="PRO_5042178920" evidence="2">
    <location>
        <begin position="20"/>
        <end position="364"/>
    </location>
</feature>
<reference evidence="3" key="1">
    <citation type="journal article" date="2023" name="Mol. Phylogenet. Evol.">
        <title>Genome-scale phylogeny and comparative genomics of the fungal order Sordariales.</title>
        <authorList>
            <person name="Hensen N."/>
            <person name="Bonometti L."/>
            <person name="Westerberg I."/>
            <person name="Brannstrom I.O."/>
            <person name="Guillou S."/>
            <person name="Cros-Aarteil S."/>
            <person name="Calhoun S."/>
            <person name="Haridas S."/>
            <person name="Kuo A."/>
            <person name="Mondo S."/>
            <person name="Pangilinan J."/>
            <person name="Riley R."/>
            <person name="LaButti K."/>
            <person name="Andreopoulos B."/>
            <person name="Lipzen A."/>
            <person name="Chen C."/>
            <person name="Yan M."/>
            <person name="Daum C."/>
            <person name="Ng V."/>
            <person name="Clum A."/>
            <person name="Steindorff A."/>
            <person name="Ohm R.A."/>
            <person name="Martin F."/>
            <person name="Silar P."/>
            <person name="Natvig D.O."/>
            <person name="Lalanne C."/>
            <person name="Gautier V."/>
            <person name="Ament-Velasquez S.L."/>
            <person name="Kruys A."/>
            <person name="Hutchinson M.I."/>
            <person name="Powell A.J."/>
            <person name="Barry K."/>
            <person name="Miller A.N."/>
            <person name="Grigoriev I.V."/>
            <person name="Debuchy R."/>
            <person name="Gladieux P."/>
            <person name="Hiltunen Thoren M."/>
            <person name="Johannesson H."/>
        </authorList>
    </citation>
    <scope>NUCLEOTIDE SEQUENCE</scope>
    <source>
        <strain evidence="3">CBS 118394</strain>
    </source>
</reference>
<gene>
    <name evidence="3" type="ORF">B0H66DRAFT_606303</name>
</gene>
<protein>
    <submittedName>
        <fullName evidence="3">Uncharacterized protein</fullName>
    </submittedName>
</protein>
<keyword evidence="4" id="KW-1185">Reference proteome</keyword>
<comment type="caution">
    <text evidence="3">The sequence shown here is derived from an EMBL/GenBank/DDBJ whole genome shotgun (WGS) entry which is preliminary data.</text>
</comment>
<dbReference type="EMBL" id="JAUEDM010000006">
    <property type="protein sequence ID" value="KAK3315421.1"/>
    <property type="molecule type" value="Genomic_DNA"/>
</dbReference>
<feature type="compositionally biased region" description="Low complexity" evidence="1">
    <location>
        <begin position="308"/>
        <end position="317"/>
    </location>
</feature>
<evidence type="ECO:0000256" key="2">
    <source>
        <dbReference type="SAM" id="SignalP"/>
    </source>
</evidence>
<proteinExistence type="predicted"/>
<sequence length="364" mass="40856">MATYQVLFFIALWVQPICWEDQYYSPGTGSKGLCTPYATCNCPPPLAKPYDPNYSQHFPATGSSGVCTLQGTCHCPPTPPPPTYETPKYTPSIYEKEKYPPPQYTPPPRKYPPQYTPQYTPPHPPTYEKVYPPPGSPPVYKTPLYDPPWPDYPKKIPVDPPKATCYCPPPPPPPHPTNTYLPPSVAHKPDYYYPQYDNPKKVSVPPLPQYTCPCPPPPPAKPPPASPIPNYPPYPNYPPDAHNPNYPSIDYPNKVQTPDDLPIRDPTKHIPDPIPRPPDSTSVNCPAQCNPHSNKCHIPTAQTCIFRTPLSKPNTTTPTPPYYGEDYQPQPQPQHQPPSYCACRLGYRSQYYYPAAANTPDMKH</sequence>
<keyword evidence="2" id="KW-0732">Signal</keyword>
<name>A0AAE0M157_9PEZI</name>
<feature type="signal peptide" evidence="2">
    <location>
        <begin position="1"/>
        <end position="19"/>
    </location>
</feature>